<feature type="transmembrane region" description="Helical" evidence="12">
    <location>
        <begin position="180"/>
        <end position="200"/>
    </location>
</feature>
<feature type="transmembrane region" description="Helical" evidence="12">
    <location>
        <begin position="59"/>
        <end position="83"/>
    </location>
</feature>
<dbReference type="InterPro" id="IPR011577">
    <property type="entry name" value="Cyt_b561_bac/Ni-Hgenase"/>
</dbReference>
<evidence type="ECO:0000256" key="4">
    <source>
        <dbReference type="ARBA" id="ARBA00022475"/>
    </source>
</evidence>
<dbReference type="GO" id="GO:0020037">
    <property type="term" value="F:heme binding"/>
    <property type="evidence" value="ECO:0007669"/>
    <property type="project" value="TreeGrafter"/>
</dbReference>
<dbReference type="PRINTS" id="PR00161">
    <property type="entry name" value="NIHGNASECYTB"/>
</dbReference>
<dbReference type="InterPro" id="IPR051542">
    <property type="entry name" value="Hydrogenase_cytochrome"/>
</dbReference>
<comment type="subcellular location">
    <subcellularLocation>
        <location evidence="1">Cell membrane</location>
        <topology evidence="1">Multi-pass membrane protein</topology>
    </subcellularLocation>
</comment>
<dbReference type="GO" id="GO:0005506">
    <property type="term" value="F:iron ion binding"/>
    <property type="evidence" value="ECO:0007669"/>
    <property type="project" value="InterPro"/>
</dbReference>
<evidence type="ECO:0000256" key="9">
    <source>
        <dbReference type="ARBA" id="ARBA00022989"/>
    </source>
</evidence>
<evidence type="ECO:0000256" key="5">
    <source>
        <dbReference type="ARBA" id="ARBA00022617"/>
    </source>
</evidence>
<dbReference type="InterPro" id="IPR016174">
    <property type="entry name" value="Di-haem_cyt_TM"/>
</dbReference>
<dbReference type="EMBL" id="DVKT01000058">
    <property type="protein sequence ID" value="HIT39892.1"/>
    <property type="molecule type" value="Genomic_DNA"/>
</dbReference>
<dbReference type="NCBIfam" id="TIGR02125">
    <property type="entry name" value="CytB-hydogenase"/>
    <property type="match status" value="1"/>
</dbReference>
<evidence type="ECO:0000256" key="7">
    <source>
        <dbReference type="ARBA" id="ARBA00022723"/>
    </source>
</evidence>
<feature type="transmembrane region" description="Helical" evidence="12">
    <location>
        <begin position="20"/>
        <end position="39"/>
    </location>
</feature>
<feature type="domain" description="Cytochrome b561 bacterial/Ni-hydrogenase" evidence="13">
    <location>
        <begin position="13"/>
        <end position="217"/>
    </location>
</feature>
<protein>
    <submittedName>
        <fullName evidence="14">Ni/Fe-hydrogenase, b-type cytochrome subunit</fullName>
    </submittedName>
</protein>
<keyword evidence="9 12" id="KW-1133">Transmembrane helix</keyword>
<comment type="similarity">
    <text evidence="2">Belongs to the HupC/HyaC/HydC family.</text>
</comment>
<evidence type="ECO:0000313" key="15">
    <source>
        <dbReference type="Proteomes" id="UP000886722"/>
    </source>
</evidence>
<evidence type="ECO:0000256" key="1">
    <source>
        <dbReference type="ARBA" id="ARBA00004651"/>
    </source>
</evidence>
<keyword evidence="7" id="KW-0479">Metal-binding</keyword>
<feature type="transmembrane region" description="Helical" evidence="12">
    <location>
        <begin position="129"/>
        <end position="160"/>
    </location>
</feature>
<dbReference type="GO" id="GO:0022904">
    <property type="term" value="P:respiratory electron transport chain"/>
    <property type="evidence" value="ECO:0007669"/>
    <property type="project" value="InterPro"/>
</dbReference>
<dbReference type="GO" id="GO:0005886">
    <property type="term" value="C:plasma membrane"/>
    <property type="evidence" value="ECO:0007669"/>
    <property type="project" value="UniProtKB-SubCell"/>
</dbReference>
<evidence type="ECO:0000256" key="10">
    <source>
        <dbReference type="ARBA" id="ARBA00023004"/>
    </source>
</evidence>
<evidence type="ECO:0000256" key="2">
    <source>
        <dbReference type="ARBA" id="ARBA00008622"/>
    </source>
</evidence>
<dbReference type="GO" id="GO:0009055">
    <property type="term" value="F:electron transfer activity"/>
    <property type="evidence" value="ECO:0007669"/>
    <property type="project" value="InterPro"/>
</dbReference>
<dbReference type="Pfam" id="PF01292">
    <property type="entry name" value="Ni_hydr_CYTB"/>
    <property type="match status" value="1"/>
</dbReference>
<gene>
    <name evidence="14" type="primary">cybH</name>
    <name evidence="14" type="ORF">IAD06_07640</name>
</gene>
<evidence type="ECO:0000259" key="13">
    <source>
        <dbReference type="Pfam" id="PF01292"/>
    </source>
</evidence>
<evidence type="ECO:0000256" key="12">
    <source>
        <dbReference type="SAM" id="Phobius"/>
    </source>
</evidence>
<dbReference type="PROSITE" id="PS00882">
    <property type="entry name" value="NI_HGENASE_CYTB_1"/>
    <property type="match status" value="1"/>
</dbReference>
<keyword evidence="11 12" id="KW-0472">Membrane</keyword>
<dbReference type="SUPFAM" id="SSF81342">
    <property type="entry name" value="Transmembrane di-heme cytochromes"/>
    <property type="match status" value="1"/>
</dbReference>
<reference evidence="14" key="1">
    <citation type="submission" date="2020-10" db="EMBL/GenBank/DDBJ databases">
        <authorList>
            <person name="Gilroy R."/>
        </authorList>
    </citation>
    <scope>NUCLEOTIDE SEQUENCE</scope>
    <source>
        <strain evidence="14">21143</strain>
    </source>
</reference>
<sequence length="261" mass="30848">MISKKAHLTEVYVWQLPVRIFHWVNALCIVILCITGYIIGNPPAIMHATPPVDNYWFGWVRLTHFIAGFIFIFNFLVRIYWFFAGNRFSRWQNYIPLTRRQWRSIFDTTKVDILLLSPKPLYDIGHNSLAAFTYFGLFLAMFVQIFTGLAMFAASSNAFYAPYFEKLLIGSGGFFPIRNIHHIFLWVFVLFTIVHIYLVFYHDYIERNGIASSIIGGWKFADNRLVKEMVAEERKERSIQIKKLKASRLKRQQIKQERRCR</sequence>
<evidence type="ECO:0000256" key="3">
    <source>
        <dbReference type="ARBA" id="ARBA00022448"/>
    </source>
</evidence>
<keyword evidence="10" id="KW-0408">Iron</keyword>
<evidence type="ECO:0000256" key="8">
    <source>
        <dbReference type="ARBA" id="ARBA00022982"/>
    </source>
</evidence>
<comment type="caution">
    <text evidence="14">The sequence shown here is derived from an EMBL/GenBank/DDBJ whole genome shotgun (WGS) entry which is preliminary data.</text>
</comment>
<evidence type="ECO:0000256" key="11">
    <source>
        <dbReference type="ARBA" id="ARBA00023136"/>
    </source>
</evidence>
<keyword evidence="4" id="KW-1003">Cell membrane</keyword>
<accession>A0A9D1GG44</accession>
<dbReference type="PANTHER" id="PTHR30485">
    <property type="entry name" value="NI/FE-HYDROGENASE 1 B-TYPE CYTOCHROME SUBUNIT"/>
    <property type="match status" value="1"/>
</dbReference>
<evidence type="ECO:0000313" key="14">
    <source>
        <dbReference type="EMBL" id="HIT39892.1"/>
    </source>
</evidence>
<dbReference type="Proteomes" id="UP000886722">
    <property type="component" value="Unassembled WGS sequence"/>
</dbReference>
<reference evidence="14" key="2">
    <citation type="journal article" date="2021" name="PeerJ">
        <title>Extensive microbial diversity within the chicken gut microbiome revealed by metagenomics and culture.</title>
        <authorList>
            <person name="Gilroy R."/>
            <person name="Ravi A."/>
            <person name="Getino M."/>
            <person name="Pursley I."/>
            <person name="Horton D.L."/>
            <person name="Alikhan N.F."/>
            <person name="Baker D."/>
            <person name="Gharbi K."/>
            <person name="Hall N."/>
            <person name="Watson M."/>
            <person name="Adriaenssens E.M."/>
            <person name="Foster-Nyarko E."/>
            <person name="Jarju S."/>
            <person name="Secka A."/>
            <person name="Antonio M."/>
            <person name="Oren A."/>
            <person name="Chaudhuri R.R."/>
            <person name="La Ragione R."/>
            <person name="Hildebrand F."/>
            <person name="Pallen M.J."/>
        </authorList>
    </citation>
    <scope>NUCLEOTIDE SEQUENCE</scope>
    <source>
        <strain evidence="14">21143</strain>
    </source>
</reference>
<name>A0A9D1GG44_9BACT</name>
<dbReference type="PANTHER" id="PTHR30485:SF0">
    <property type="entry name" value="NI_FE-HYDROGENASE 1 B-TYPE CYTOCHROME SUBUNIT-RELATED"/>
    <property type="match status" value="1"/>
</dbReference>
<organism evidence="14 15">
    <name type="scientific">Candidatus Caccoplasma intestinavium</name>
    <dbReference type="NCBI Taxonomy" id="2840716"/>
    <lineage>
        <taxon>Bacteria</taxon>
        <taxon>Pseudomonadati</taxon>
        <taxon>Bacteroidota</taxon>
        <taxon>Bacteroidia</taxon>
        <taxon>Bacteroidales</taxon>
        <taxon>Bacteroidaceae</taxon>
        <taxon>Bacteroidaceae incertae sedis</taxon>
        <taxon>Candidatus Caccoplasma</taxon>
    </lineage>
</organism>
<evidence type="ECO:0000256" key="6">
    <source>
        <dbReference type="ARBA" id="ARBA00022692"/>
    </source>
</evidence>
<keyword evidence="6 12" id="KW-0812">Transmembrane</keyword>
<keyword evidence="5" id="KW-0349">Heme</keyword>
<keyword evidence="8" id="KW-0249">Electron transport</keyword>
<dbReference type="AlphaFoldDB" id="A0A9D1GG44"/>
<keyword evidence="3" id="KW-0813">Transport</keyword>
<proteinExistence type="inferred from homology"/>
<dbReference type="InterPro" id="IPR000516">
    <property type="entry name" value="Ni-dep_Hydgase_cyt-B"/>
</dbReference>
<dbReference type="Gene3D" id="1.20.950.20">
    <property type="entry name" value="Transmembrane di-heme cytochromes, Chain C"/>
    <property type="match status" value="1"/>
</dbReference>